<keyword evidence="10" id="KW-1185">Reference proteome</keyword>
<sequence>MANHTATKKHARQALKRRDRNRYYGKTTRNAIKELRAAEGKDAKASLPSVESMIDKLAKRGVIHRKKAANLKSKLARKINADLAAK</sequence>
<dbReference type="EMBL" id="CP007035">
    <property type="protein sequence ID" value="AHF14061.1"/>
    <property type="molecule type" value="Genomic_DNA"/>
</dbReference>
<comment type="similarity">
    <text evidence="7">Belongs to the bacterial ribosomal protein bS20 family.</text>
</comment>
<keyword evidence="3 7" id="KW-0694">RNA-binding</keyword>
<name>W0EY85_9BACT</name>
<evidence type="ECO:0000256" key="2">
    <source>
        <dbReference type="ARBA" id="ARBA00022730"/>
    </source>
</evidence>
<dbReference type="RefSeq" id="WP_008582315.1">
    <property type="nucleotide sequence ID" value="NZ_CP007035.1"/>
</dbReference>
<dbReference type="KEGG" id="nso:NIASO_00325"/>
<dbReference type="GO" id="GO:0003735">
    <property type="term" value="F:structural constituent of ribosome"/>
    <property type="evidence" value="ECO:0007669"/>
    <property type="project" value="InterPro"/>
</dbReference>
<evidence type="ECO:0000313" key="10">
    <source>
        <dbReference type="Proteomes" id="UP000003586"/>
    </source>
</evidence>
<comment type="function">
    <text evidence="1 7">Binds directly to 16S ribosomal RNA.</text>
</comment>
<evidence type="ECO:0000256" key="5">
    <source>
        <dbReference type="ARBA" id="ARBA00023274"/>
    </source>
</evidence>
<keyword evidence="2 7" id="KW-0699">rRNA-binding</keyword>
<dbReference type="GO" id="GO:0005840">
    <property type="term" value="C:ribosome"/>
    <property type="evidence" value="ECO:0007669"/>
    <property type="project" value="UniProtKB-KW"/>
</dbReference>
<protein>
    <recommendedName>
        <fullName evidence="6 7">Small ribosomal subunit protein bS20</fullName>
    </recommendedName>
</protein>
<dbReference type="SUPFAM" id="SSF46992">
    <property type="entry name" value="Ribosomal protein S20"/>
    <property type="match status" value="1"/>
</dbReference>
<accession>W0EY85</accession>
<dbReference type="HAMAP" id="MF_00500">
    <property type="entry name" value="Ribosomal_bS20"/>
    <property type="match status" value="1"/>
</dbReference>
<evidence type="ECO:0000256" key="1">
    <source>
        <dbReference type="ARBA" id="ARBA00003134"/>
    </source>
</evidence>
<dbReference type="InterPro" id="IPR002583">
    <property type="entry name" value="Ribosomal_bS20"/>
</dbReference>
<dbReference type="InterPro" id="IPR036510">
    <property type="entry name" value="Ribosomal_bS20_sf"/>
</dbReference>
<proteinExistence type="inferred from homology"/>
<dbReference type="Gene3D" id="1.20.58.110">
    <property type="entry name" value="Ribosomal protein S20"/>
    <property type="match status" value="1"/>
</dbReference>
<dbReference type="eggNOG" id="COG0268">
    <property type="taxonomic scope" value="Bacteria"/>
</dbReference>
<dbReference type="HOGENOM" id="CLU_160655_3_2_10"/>
<dbReference type="STRING" id="929713.NIASO_00325"/>
<feature type="compositionally biased region" description="Basic residues" evidence="8">
    <location>
        <begin position="1"/>
        <end position="20"/>
    </location>
</feature>
<keyword evidence="4 7" id="KW-0689">Ribosomal protein</keyword>
<organism evidence="9 10">
    <name type="scientific">Niabella soli DSM 19437</name>
    <dbReference type="NCBI Taxonomy" id="929713"/>
    <lineage>
        <taxon>Bacteria</taxon>
        <taxon>Pseudomonadati</taxon>
        <taxon>Bacteroidota</taxon>
        <taxon>Chitinophagia</taxon>
        <taxon>Chitinophagales</taxon>
        <taxon>Chitinophagaceae</taxon>
        <taxon>Niabella</taxon>
    </lineage>
</organism>
<evidence type="ECO:0000313" key="9">
    <source>
        <dbReference type="EMBL" id="AHF14061.1"/>
    </source>
</evidence>
<feature type="region of interest" description="Disordered" evidence="8">
    <location>
        <begin position="1"/>
        <end position="25"/>
    </location>
</feature>
<dbReference type="Pfam" id="PF01649">
    <property type="entry name" value="Ribosomal_S20p"/>
    <property type="match status" value="1"/>
</dbReference>
<evidence type="ECO:0000256" key="4">
    <source>
        <dbReference type="ARBA" id="ARBA00022980"/>
    </source>
</evidence>
<dbReference type="AlphaFoldDB" id="W0EY85"/>
<dbReference type="GO" id="GO:1990904">
    <property type="term" value="C:ribonucleoprotein complex"/>
    <property type="evidence" value="ECO:0007669"/>
    <property type="project" value="UniProtKB-KW"/>
</dbReference>
<dbReference type="Proteomes" id="UP000003586">
    <property type="component" value="Chromosome"/>
</dbReference>
<evidence type="ECO:0000256" key="7">
    <source>
        <dbReference type="HAMAP-Rule" id="MF_00500"/>
    </source>
</evidence>
<reference evidence="9 10" key="1">
    <citation type="submission" date="2013-12" db="EMBL/GenBank/DDBJ databases">
        <authorList>
            <consortium name="DOE Joint Genome Institute"/>
            <person name="Eisen J."/>
            <person name="Huntemann M."/>
            <person name="Han J."/>
            <person name="Chen A."/>
            <person name="Kyrpides N."/>
            <person name="Mavromatis K."/>
            <person name="Markowitz V."/>
            <person name="Palaniappan K."/>
            <person name="Ivanova N."/>
            <person name="Schaumberg A."/>
            <person name="Pati A."/>
            <person name="Liolios K."/>
            <person name="Nordberg H.P."/>
            <person name="Cantor M.N."/>
            <person name="Hua S.X."/>
            <person name="Woyke T."/>
        </authorList>
    </citation>
    <scope>NUCLEOTIDE SEQUENCE [LARGE SCALE GENOMIC DNA]</scope>
    <source>
        <strain evidence="10">DSM 19437</strain>
    </source>
</reference>
<dbReference type="GO" id="GO:0019843">
    <property type="term" value="F:rRNA binding"/>
    <property type="evidence" value="ECO:0007669"/>
    <property type="project" value="UniProtKB-UniRule"/>
</dbReference>
<dbReference type="GO" id="GO:0006412">
    <property type="term" value="P:translation"/>
    <property type="evidence" value="ECO:0007669"/>
    <property type="project" value="UniProtKB-UniRule"/>
</dbReference>
<dbReference type="OrthoDB" id="9808392at2"/>
<dbReference type="NCBIfam" id="TIGR00029">
    <property type="entry name" value="S20"/>
    <property type="match status" value="1"/>
</dbReference>
<gene>
    <name evidence="7" type="primary">rpsT</name>
    <name evidence="9" type="ORF">NIASO_00325</name>
</gene>
<evidence type="ECO:0000256" key="8">
    <source>
        <dbReference type="SAM" id="MobiDB-lite"/>
    </source>
</evidence>
<evidence type="ECO:0000256" key="6">
    <source>
        <dbReference type="ARBA" id="ARBA00035136"/>
    </source>
</evidence>
<keyword evidence="5 7" id="KW-0687">Ribonucleoprotein</keyword>
<evidence type="ECO:0000256" key="3">
    <source>
        <dbReference type="ARBA" id="ARBA00022884"/>
    </source>
</evidence>